<protein>
    <submittedName>
        <fullName evidence="1">Uncharacterized protein</fullName>
    </submittedName>
</protein>
<organism evidence="1">
    <name type="scientific">Anguilla anguilla</name>
    <name type="common">European freshwater eel</name>
    <name type="synonym">Muraena anguilla</name>
    <dbReference type="NCBI Taxonomy" id="7936"/>
    <lineage>
        <taxon>Eukaryota</taxon>
        <taxon>Metazoa</taxon>
        <taxon>Chordata</taxon>
        <taxon>Craniata</taxon>
        <taxon>Vertebrata</taxon>
        <taxon>Euteleostomi</taxon>
        <taxon>Actinopterygii</taxon>
        <taxon>Neopterygii</taxon>
        <taxon>Teleostei</taxon>
        <taxon>Anguilliformes</taxon>
        <taxon>Anguillidae</taxon>
        <taxon>Anguilla</taxon>
    </lineage>
</organism>
<reference evidence="1" key="1">
    <citation type="submission" date="2014-11" db="EMBL/GenBank/DDBJ databases">
        <authorList>
            <person name="Amaro Gonzalez C."/>
        </authorList>
    </citation>
    <scope>NUCLEOTIDE SEQUENCE</scope>
</reference>
<proteinExistence type="predicted"/>
<dbReference type="AlphaFoldDB" id="A0A0E9QY51"/>
<sequence>MYSGQCQFSQVQPCATTEVWPLHLSPFGKLTFGKLTCSTFIIY</sequence>
<name>A0A0E9QY51_ANGAN</name>
<dbReference type="EMBL" id="GBXM01087559">
    <property type="protein sequence ID" value="JAH21018.1"/>
    <property type="molecule type" value="Transcribed_RNA"/>
</dbReference>
<evidence type="ECO:0000313" key="1">
    <source>
        <dbReference type="EMBL" id="JAH21018.1"/>
    </source>
</evidence>
<reference evidence="1" key="2">
    <citation type="journal article" date="2015" name="Fish Shellfish Immunol.">
        <title>Early steps in the European eel (Anguilla anguilla)-Vibrio vulnificus interaction in the gills: Role of the RtxA13 toxin.</title>
        <authorList>
            <person name="Callol A."/>
            <person name="Pajuelo D."/>
            <person name="Ebbesson L."/>
            <person name="Teles M."/>
            <person name="MacKenzie S."/>
            <person name="Amaro C."/>
        </authorList>
    </citation>
    <scope>NUCLEOTIDE SEQUENCE</scope>
</reference>
<accession>A0A0E9QY51</accession>